<evidence type="ECO:0000259" key="10">
    <source>
        <dbReference type="PROSITE" id="PS50115"/>
    </source>
</evidence>
<dbReference type="CDD" id="cd13253">
    <property type="entry name" value="PH1_ARAP"/>
    <property type="match status" value="1"/>
</dbReference>
<name>A0A7L0STZ1_PODPO</name>
<dbReference type="SUPFAM" id="SSF48350">
    <property type="entry name" value="GTPase activation domain, GAP"/>
    <property type="match status" value="1"/>
</dbReference>
<protein>
    <submittedName>
        <fullName evidence="13">ARAP2 protein</fullName>
    </submittedName>
</protein>
<gene>
    <name evidence="13" type="primary">Arap2</name>
    <name evidence="13" type="ORF">PODPOD_R06977</name>
</gene>
<dbReference type="EMBL" id="VXAO01000211">
    <property type="protein sequence ID" value="NXL44892.1"/>
    <property type="molecule type" value="Genomic_DNA"/>
</dbReference>
<dbReference type="SUPFAM" id="SSF47769">
    <property type="entry name" value="SAM/Pointed domain"/>
    <property type="match status" value="1"/>
</dbReference>
<feature type="domain" description="PH" evidence="8">
    <location>
        <begin position="1437"/>
        <end position="1540"/>
    </location>
</feature>
<dbReference type="InterPro" id="IPR013761">
    <property type="entry name" value="SAM/pointed_sf"/>
</dbReference>
<feature type="non-terminal residue" evidence="13">
    <location>
        <position position="1700"/>
    </location>
</feature>
<dbReference type="CDD" id="cd17227">
    <property type="entry name" value="RA_ARAP2"/>
    <property type="match status" value="1"/>
</dbReference>
<keyword evidence="5" id="KW-0677">Repeat</keyword>
<dbReference type="InterPro" id="IPR011993">
    <property type="entry name" value="PH-like_dom_sf"/>
</dbReference>
<dbReference type="GO" id="GO:0005737">
    <property type="term" value="C:cytoplasm"/>
    <property type="evidence" value="ECO:0007669"/>
    <property type="project" value="UniProtKB-SubCell"/>
</dbReference>
<keyword evidence="14" id="KW-1185">Reference proteome</keyword>
<dbReference type="SUPFAM" id="SSF57863">
    <property type="entry name" value="ArfGap/RecO-like zinc finger"/>
    <property type="match status" value="1"/>
</dbReference>
<sequence>MTVWGNIRNEAAIMSYPGDGTDIEEFLVNINLGQYLPVFKEYGYNIVTDCVGINNSVLQQMGVLPTGHRRRILKQLDTTLSKMQGNYLFCDNLKLMDLKGLEEKQYSSLDQESPVSNSGIDGTSLIPATLSEHHLNKAYIDKEKFELAEQNLSEANDDDSFTNSDFSSLYQNSDSILKAISLSGSVKMNTQPDTSLEEAAAYQADEHLAGFLAFRDPPPSFAHSCETKYDEIKHLMFADEDGLSDSEPKSPFFKFKGEMIDNDLYDLYTQNCMKAVPRTSRSFILRHRPVPEIPKSSKIQASSSSLQKRRNVDLANISCPGRQISQNKAFTEEKQPVISPYGETFIRDNPEDAKELHGKEFLASENKFNLRMNEGCSSCKNLCSFNDQEEKTKEFARNESLSQEDKLLAPEESESESVYSIVEQCSLPLKKNKNKAKAHSVSCNKTQSGDSDHLVSEQRHFRQSPSIGNESITPYACFYGPSVKKVKAGWLDKLSPQGKRVFQKRWVKFDGDSISYYNNEKEVFSKGIILLSAIATVRIHGENKFEVVTSHRTFVFRVDKEEERNDWVNTMLNALKSQSDNNSQSRTSVAPEKSGYLELKGYKAKIFILLQGNTVWICKNEQDYKTGFGITLIPMNVANVKQVDRTAKQSFEIITPYKSFSFTAESEREKQDWIEALQQSIAETLSDYEVAEKIWFNESNRSCADCKAPNPDWASINLCVVICKKCAGRHRSLGPRDSKVRSLKMDASIWSNELIELFIIIGNKRANSFWAGNLPTDEELHMDAPAEKRIAFITQKYKEGKFRKAPFPYKTKEQLNKALCAAVVKQDVLETLMLLFSGADAMCATGDPVYSTPYLLAKKAGQRLQMEFLYHNKFSDFPNYDTCFESGFSEDSSQSTFLCEFLYKVSSNTAKLLTEKKLKEDCNKRWCTLESGFLSYYENDKTTTPNGMIDINEVICLVVHKSDFFLNRGDIFTFEIYLMSERVFLFGTESAYSQRKWTWAIAKHFVPPVAECLLERDCDLIGQLYYKDCHNLDQWRKGWFAIEKSSLYFYLEMENAEEDSIYLRRLQELTISSVMQNGEKIDVLLLVEKGRTLYIHGHTKLDFMVWYTAIEKAAGTDGNALQDQQLSKNDVPIIVNSCIAFVTQYGLGSKQIYLKNGDPSNVAELLDSFKKDARSVKLRAGKHQLEDVTDVLKNFLSQIDDALLTKELYPFWISALDTQNEKERVRKYGAFIRTLPPVNRATLAALIEHLYRVQKCSEINHMNPHNLAMVFSSCLFQTKGQTSEEVNVIEDLIKNYVQLFDINEDQVKQMDIENSFITRWKDTQVSQAGDLLIEVYVERKEPDCSIIIRVSPLMEAEELTNDVLGIKNIIPNKDDIWAAFEVLENGELERPLHYTENVLEQVLHWSSLPEPGTAYLIIKRFLTADLTKLYREKNEKGSVKAGHLKYKEEPSKLLSGNKFQDRYFVLQEGNLLLYKDMKASKPEKVLPVNSLKLYLGVKKKMKPPTNWGLAVFSEKHQWYICCDGQDVQMEWMISIFNAQHADICPPAGKARKQSITKSPKVGGLPLIPIQQENNTSKIRGSTENIELQSGKPKFREHHEHEFLEERKNLKEKASIVAQCLERKEEKVRNHAKPHRSLISVVDVGAGMTDLHQRPHKALKKSKNKPSKTASELDNKLPSNVIQELNTVLQKNRALNDETSS</sequence>
<evidence type="ECO:0000256" key="2">
    <source>
        <dbReference type="ARBA" id="ARBA00022468"/>
    </source>
</evidence>
<dbReference type="PROSITE" id="PS50200">
    <property type="entry name" value="RA"/>
    <property type="match status" value="1"/>
</dbReference>
<reference evidence="13 14" key="1">
    <citation type="submission" date="2019-09" db="EMBL/GenBank/DDBJ databases">
        <title>Bird 10,000 Genomes (B10K) Project - Family phase.</title>
        <authorList>
            <person name="Zhang G."/>
        </authorList>
    </citation>
    <scope>NUCLEOTIDE SEQUENCE [LARGE SCALE GENOMIC DNA]</scope>
    <source>
        <strain evidence="13">B10K-DU-009-04</strain>
        <tissue evidence="13">Mixed tissue sample</tissue>
    </source>
</reference>
<feature type="domain" description="Rho-GAP" evidence="12">
    <location>
        <begin position="1119"/>
        <end position="1300"/>
    </location>
</feature>
<dbReference type="InterPro" id="IPR037858">
    <property type="entry name" value="RhoGAP_ARAP"/>
</dbReference>
<evidence type="ECO:0000313" key="13">
    <source>
        <dbReference type="EMBL" id="NXL44892.1"/>
    </source>
</evidence>
<dbReference type="Pfam" id="PF01412">
    <property type="entry name" value="ArfGap"/>
    <property type="match status" value="1"/>
</dbReference>
<evidence type="ECO:0000256" key="1">
    <source>
        <dbReference type="ARBA" id="ARBA00004496"/>
    </source>
</evidence>
<evidence type="ECO:0000259" key="8">
    <source>
        <dbReference type="PROSITE" id="PS50003"/>
    </source>
</evidence>
<evidence type="ECO:0000259" key="11">
    <source>
        <dbReference type="PROSITE" id="PS50200"/>
    </source>
</evidence>
<dbReference type="OrthoDB" id="29546at2759"/>
<dbReference type="InterPro" id="IPR000198">
    <property type="entry name" value="RhoGAP_dom"/>
</dbReference>
<dbReference type="GO" id="GO:0008270">
    <property type="term" value="F:zinc ion binding"/>
    <property type="evidence" value="ECO:0007669"/>
    <property type="project" value="UniProtKB-KW"/>
</dbReference>
<dbReference type="GO" id="GO:0007165">
    <property type="term" value="P:signal transduction"/>
    <property type="evidence" value="ECO:0007669"/>
    <property type="project" value="InterPro"/>
</dbReference>
<proteinExistence type="predicted"/>
<dbReference type="PANTHER" id="PTHR45899:SF1">
    <property type="entry name" value="ARF-GAP WITH RHO-GAP DOMAIN, ANK REPEAT AND PH DOMAIN-CONTAINING PROTEIN 2"/>
    <property type="match status" value="1"/>
</dbReference>
<dbReference type="Proteomes" id="UP000555275">
    <property type="component" value="Unassembled WGS sequence"/>
</dbReference>
<dbReference type="GO" id="GO:0005547">
    <property type="term" value="F:phosphatidylinositol-3,4,5-trisphosphate binding"/>
    <property type="evidence" value="ECO:0007669"/>
    <property type="project" value="InterPro"/>
</dbReference>
<dbReference type="PANTHER" id="PTHR45899">
    <property type="entry name" value="RHO GTPASE ACTIVATING PROTEIN AT 15B, ISOFORM C"/>
    <property type="match status" value="1"/>
</dbReference>
<keyword evidence="4" id="KW-0597">Phosphoprotein</keyword>
<evidence type="ECO:0000259" key="12">
    <source>
        <dbReference type="PROSITE" id="PS50238"/>
    </source>
</evidence>
<feature type="compositionally biased region" description="Basic residues" evidence="7">
    <location>
        <begin position="1653"/>
        <end position="1665"/>
    </location>
</feature>
<evidence type="ECO:0000256" key="4">
    <source>
        <dbReference type="ARBA" id="ARBA00022553"/>
    </source>
</evidence>
<dbReference type="CDD" id="cd04385">
    <property type="entry name" value="RhoGAP_ARAP"/>
    <property type="match status" value="1"/>
</dbReference>
<dbReference type="InterPro" id="IPR001849">
    <property type="entry name" value="PH_domain"/>
</dbReference>
<comment type="subcellular location">
    <subcellularLocation>
        <location evidence="1">Cytoplasm</location>
    </subcellularLocation>
</comment>
<dbReference type="SMART" id="SM00324">
    <property type="entry name" value="RhoGAP"/>
    <property type="match status" value="1"/>
</dbReference>
<evidence type="ECO:0000256" key="6">
    <source>
        <dbReference type="PROSITE-ProRule" id="PRU00288"/>
    </source>
</evidence>
<dbReference type="CDD" id="cd09490">
    <property type="entry name" value="SAM_Arap1_2_3"/>
    <property type="match status" value="1"/>
</dbReference>
<keyword evidence="2" id="KW-0343">GTPase activation</keyword>
<dbReference type="FunFam" id="1.10.220.150:FF:000006">
    <property type="entry name" value="arf-GAP with Rho-GAP domain, ANK repeat and PH domain-containing protein 3"/>
    <property type="match status" value="1"/>
</dbReference>
<feature type="region of interest" description="Disordered" evidence="7">
    <location>
        <begin position="1653"/>
        <end position="1677"/>
    </location>
</feature>
<dbReference type="PROSITE" id="PS50115">
    <property type="entry name" value="ARFGAP"/>
    <property type="match status" value="1"/>
</dbReference>
<dbReference type="CDD" id="cd08856">
    <property type="entry name" value="ArfGap_ARAP2"/>
    <property type="match status" value="1"/>
</dbReference>
<dbReference type="Pfam" id="PF00620">
    <property type="entry name" value="RhoGAP"/>
    <property type="match status" value="1"/>
</dbReference>
<dbReference type="Pfam" id="PF07647">
    <property type="entry name" value="SAM_2"/>
    <property type="match status" value="1"/>
</dbReference>
<dbReference type="PROSITE" id="PS50105">
    <property type="entry name" value="SAM_DOMAIN"/>
    <property type="match status" value="1"/>
</dbReference>
<feature type="domain" description="Ras-associating" evidence="11">
    <location>
        <begin position="1329"/>
        <end position="1423"/>
    </location>
</feature>
<keyword evidence="6" id="KW-0863">Zinc-finger</keyword>
<dbReference type="Pfam" id="PF00169">
    <property type="entry name" value="PH"/>
    <property type="match status" value="4"/>
</dbReference>
<feature type="domain" description="PH" evidence="8">
    <location>
        <begin position="590"/>
        <end position="682"/>
    </location>
</feature>
<dbReference type="Gene3D" id="2.30.29.30">
    <property type="entry name" value="Pleckstrin-homology domain (PH domain)/Phosphotyrosine-binding domain (PTB)"/>
    <property type="match status" value="5"/>
</dbReference>
<evidence type="ECO:0000256" key="7">
    <source>
        <dbReference type="SAM" id="MobiDB-lite"/>
    </source>
</evidence>
<evidence type="ECO:0000313" key="14">
    <source>
        <dbReference type="Proteomes" id="UP000555275"/>
    </source>
</evidence>
<dbReference type="GO" id="GO:0005096">
    <property type="term" value="F:GTPase activator activity"/>
    <property type="evidence" value="ECO:0007669"/>
    <property type="project" value="UniProtKB-KW"/>
</dbReference>
<dbReference type="InterPro" id="IPR037278">
    <property type="entry name" value="ARFGAP/RecO"/>
</dbReference>
<feature type="domain" description="PH" evidence="8">
    <location>
        <begin position="1017"/>
        <end position="1115"/>
    </location>
</feature>
<dbReference type="Gene3D" id="1.10.150.50">
    <property type="entry name" value="Transcription Factor, Ets-1"/>
    <property type="match status" value="1"/>
</dbReference>
<organism evidence="13 14">
    <name type="scientific">Podilymbus podiceps</name>
    <name type="common">Pied-billed grebe</name>
    <dbReference type="NCBI Taxonomy" id="9252"/>
    <lineage>
        <taxon>Eukaryota</taxon>
        <taxon>Metazoa</taxon>
        <taxon>Chordata</taxon>
        <taxon>Craniata</taxon>
        <taxon>Vertebrata</taxon>
        <taxon>Euteleostomi</taxon>
        <taxon>Archelosauria</taxon>
        <taxon>Archosauria</taxon>
        <taxon>Dinosauria</taxon>
        <taxon>Saurischia</taxon>
        <taxon>Theropoda</taxon>
        <taxon>Coelurosauria</taxon>
        <taxon>Aves</taxon>
        <taxon>Neognathae</taxon>
        <taxon>Neoaves</taxon>
        <taxon>Mirandornithes</taxon>
        <taxon>Podicipediformes</taxon>
        <taxon>Podicipedidae</taxon>
        <taxon>Podilymbus</taxon>
    </lineage>
</organism>
<evidence type="ECO:0000256" key="3">
    <source>
        <dbReference type="ARBA" id="ARBA00022490"/>
    </source>
</evidence>
<keyword evidence="3" id="KW-0963">Cytoplasm</keyword>
<feature type="domain" description="SAM" evidence="9">
    <location>
        <begin position="18"/>
        <end position="82"/>
    </location>
</feature>
<feature type="domain" description="PH" evidence="8">
    <location>
        <begin position="895"/>
        <end position="1006"/>
    </location>
</feature>
<dbReference type="PROSITE" id="PS50003">
    <property type="entry name" value="PH_DOMAIN"/>
    <property type="match status" value="5"/>
</dbReference>
<feature type="domain" description="PH" evidence="8">
    <location>
        <begin position="484"/>
        <end position="576"/>
    </location>
</feature>
<dbReference type="InterPro" id="IPR000159">
    <property type="entry name" value="RA_dom"/>
</dbReference>
<evidence type="ECO:0000256" key="5">
    <source>
        <dbReference type="ARBA" id="ARBA00022737"/>
    </source>
</evidence>
<dbReference type="Gene3D" id="1.10.555.10">
    <property type="entry name" value="Rho GTPase activation protein"/>
    <property type="match status" value="1"/>
</dbReference>
<dbReference type="SMART" id="SM00454">
    <property type="entry name" value="SAM"/>
    <property type="match status" value="1"/>
</dbReference>
<comment type="caution">
    <text evidence="13">The sequence shown here is derived from an EMBL/GenBank/DDBJ whole genome shotgun (WGS) entry which is preliminary data.</text>
</comment>
<dbReference type="InterPro" id="IPR052227">
    <property type="entry name" value="Arf-Rho-GAP_ANK-PH_domain"/>
</dbReference>
<keyword evidence="6" id="KW-0862">Zinc</keyword>
<dbReference type="PROSITE" id="PS50238">
    <property type="entry name" value="RHOGAP"/>
    <property type="match status" value="1"/>
</dbReference>
<dbReference type="InterPro" id="IPR008936">
    <property type="entry name" value="Rho_GTPase_activation_prot"/>
</dbReference>
<dbReference type="FunFam" id="1.10.555.10:FF:000019">
    <property type="entry name" value="Arf-GAP with Rho-GAP domain, ANK repeat and PH domain-containing protein 3"/>
    <property type="match status" value="1"/>
</dbReference>
<evidence type="ECO:0000259" key="9">
    <source>
        <dbReference type="PROSITE" id="PS50105"/>
    </source>
</evidence>
<keyword evidence="6" id="KW-0479">Metal-binding</keyword>
<dbReference type="InterPro" id="IPR038508">
    <property type="entry name" value="ArfGAP_dom_sf"/>
</dbReference>
<dbReference type="SMART" id="SM00105">
    <property type="entry name" value="ArfGap"/>
    <property type="match status" value="1"/>
</dbReference>
<dbReference type="InterPro" id="IPR001660">
    <property type="entry name" value="SAM"/>
</dbReference>
<dbReference type="SMART" id="SM00233">
    <property type="entry name" value="PH"/>
    <property type="match status" value="5"/>
</dbReference>
<dbReference type="Gene3D" id="1.10.220.150">
    <property type="entry name" value="Arf GTPase activating protein"/>
    <property type="match status" value="1"/>
</dbReference>
<dbReference type="PRINTS" id="PR00405">
    <property type="entry name" value="REVINTRACTNG"/>
</dbReference>
<feature type="domain" description="Arf-GAP" evidence="10">
    <location>
        <begin position="679"/>
        <end position="814"/>
    </location>
</feature>
<feature type="non-terminal residue" evidence="13">
    <location>
        <position position="1"/>
    </location>
</feature>
<dbReference type="InterPro" id="IPR001164">
    <property type="entry name" value="ArfGAP_dom"/>
</dbReference>
<dbReference type="Pfam" id="PF00788">
    <property type="entry name" value="RA"/>
    <property type="match status" value="1"/>
</dbReference>
<accession>A0A7L0STZ1</accession>
<dbReference type="SUPFAM" id="SSF50729">
    <property type="entry name" value="PH domain-like"/>
    <property type="match status" value="5"/>
</dbReference>